<accession>A0A2N4UQB2</accession>
<keyword evidence="3" id="KW-1185">Reference proteome</keyword>
<gene>
    <name evidence="2" type="ORF">CIK00_13860</name>
</gene>
<comment type="caution">
    <text evidence="2">The sequence shown here is derived from an EMBL/GenBank/DDBJ whole genome shotgun (WGS) entry which is preliminary data.</text>
</comment>
<name>A0A2N4UQB2_9GAMM</name>
<dbReference type="RefSeq" id="WP_101769436.1">
    <property type="nucleotide sequence ID" value="NZ_BPPU01000002.1"/>
</dbReference>
<organism evidence="2 3">
    <name type="scientific">Photobacterium carnosum</name>
    <dbReference type="NCBI Taxonomy" id="2023717"/>
    <lineage>
        <taxon>Bacteria</taxon>
        <taxon>Pseudomonadati</taxon>
        <taxon>Pseudomonadota</taxon>
        <taxon>Gammaproteobacteria</taxon>
        <taxon>Vibrionales</taxon>
        <taxon>Vibrionaceae</taxon>
        <taxon>Photobacterium</taxon>
    </lineage>
</organism>
<feature type="transmembrane region" description="Helical" evidence="1">
    <location>
        <begin position="48"/>
        <end position="71"/>
    </location>
</feature>
<evidence type="ECO:0000313" key="3">
    <source>
        <dbReference type="Proteomes" id="UP000234420"/>
    </source>
</evidence>
<evidence type="ECO:0000256" key="1">
    <source>
        <dbReference type="SAM" id="Phobius"/>
    </source>
</evidence>
<dbReference type="AlphaFoldDB" id="A0A2N4UQB2"/>
<keyword evidence="1" id="KW-0812">Transmembrane</keyword>
<dbReference type="EMBL" id="NPIB01000018">
    <property type="protein sequence ID" value="PLC57207.1"/>
    <property type="molecule type" value="Genomic_DNA"/>
</dbReference>
<protein>
    <submittedName>
        <fullName evidence="2">Uncharacterized protein</fullName>
    </submittedName>
</protein>
<dbReference type="Proteomes" id="UP000234420">
    <property type="component" value="Unassembled WGS sequence"/>
</dbReference>
<keyword evidence="1" id="KW-1133">Transmembrane helix</keyword>
<proteinExistence type="predicted"/>
<sequence length="243" mass="28016">MRNLSKYLFALAMVVSFLLILVAANEPILNCLSGTFLEPMFVNSLSGNSIVFNLSIGILVSCIFYIIVVYLPEQQKKNDLSPELERHVASVISRIHSIVHNIHIESQKMFDIANFTEAEFKEACKSFNPKLIQKQFHNGGTQIFQRDFGYQCYNNWTFALKSIDEVMRYLPYVDTGLVKVLNEIRNCSFSITSPQLQSLAQLGNTDMEAWAPCIYNVHQLTYKLSRYYQKHVNEKYEHPVKKI</sequence>
<keyword evidence="1" id="KW-0472">Membrane</keyword>
<evidence type="ECO:0000313" key="2">
    <source>
        <dbReference type="EMBL" id="PLC57207.1"/>
    </source>
</evidence>
<reference evidence="2 3" key="1">
    <citation type="journal article" date="2018" name="Syst. Appl. Microbiol.">
        <title>Photobacterium carnosum sp. nov., isolated from spoiled modified atmosphere packaged poultry meat.</title>
        <authorList>
            <person name="Hilgarth M."/>
            <person name="Fuertes S."/>
            <person name="Ehrmann M."/>
            <person name="Vogel R.F."/>
        </authorList>
    </citation>
    <scope>NUCLEOTIDE SEQUENCE [LARGE SCALE GENOMIC DNA]</scope>
    <source>
        <strain evidence="2 3">TMW 2.2021</strain>
    </source>
</reference>